<comment type="caution">
    <text evidence="10">The sequence shown here is derived from an EMBL/GenBank/DDBJ whole genome shotgun (WGS) entry which is preliminary data.</text>
</comment>
<feature type="domain" description="ABC transmembrane type-1" evidence="9">
    <location>
        <begin position="63"/>
        <end position="271"/>
    </location>
</feature>
<feature type="transmembrane region" description="Helical" evidence="8">
    <location>
        <begin position="12"/>
        <end position="38"/>
    </location>
</feature>
<feature type="transmembrane region" description="Helical" evidence="8">
    <location>
        <begin position="58"/>
        <end position="86"/>
    </location>
</feature>
<organism evidence="10 11">
    <name type="scientific">Roseomonas gilardii</name>
    <dbReference type="NCBI Taxonomy" id="257708"/>
    <lineage>
        <taxon>Bacteria</taxon>
        <taxon>Pseudomonadati</taxon>
        <taxon>Pseudomonadota</taxon>
        <taxon>Alphaproteobacteria</taxon>
        <taxon>Acetobacterales</taxon>
        <taxon>Roseomonadaceae</taxon>
        <taxon>Roseomonas</taxon>
    </lineage>
</organism>
<dbReference type="CDD" id="cd06261">
    <property type="entry name" value="TM_PBP2"/>
    <property type="match status" value="1"/>
</dbReference>
<keyword evidence="7 8" id="KW-0472">Membrane</keyword>
<dbReference type="RefSeq" id="WP_314281379.1">
    <property type="nucleotide sequence ID" value="NZ_JAVVDO010000008.1"/>
</dbReference>
<feature type="transmembrane region" description="Helical" evidence="8">
    <location>
        <begin position="98"/>
        <end position="121"/>
    </location>
</feature>
<dbReference type="Gene3D" id="1.10.3720.10">
    <property type="entry name" value="MetI-like"/>
    <property type="match status" value="1"/>
</dbReference>
<keyword evidence="5 8" id="KW-0812">Transmembrane</keyword>
<evidence type="ECO:0000256" key="8">
    <source>
        <dbReference type="RuleBase" id="RU363032"/>
    </source>
</evidence>
<keyword evidence="3 8" id="KW-0813">Transport</keyword>
<evidence type="ECO:0000313" key="10">
    <source>
        <dbReference type="EMBL" id="MDT8330854.1"/>
    </source>
</evidence>
<evidence type="ECO:0000256" key="2">
    <source>
        <dbReference type="ARBA" id="ARBA00007069"/>
    </source>
</evidence>
<evidence type="ECO:0000256" key="5">
    <source>
        <dbReference type="ARBA" id="ARBA00022692"/>
    </source>
</evidence>
<proteinExistence type="inferred from homology"/>
<feature type="transmembrane region" description="Helical" evidence="8">
    <location>
        <begin position="149"/>
        <end position="171"/>
    </location>
</feature>
<evidence type="ECO:0000256" key="1">
    <source>
        <dbReference type="ARBA" id="ARBA00004651"/>
    </source>
</evidence>
<dbReference type="InterPro" id="IPR000515">
    <property type="entry name" value="MetI-like"/>
</dbReference>
<accession>A0ABU3MEL8</accession>
<evidence type="ECO:0000313" key="11">
    <source>
        <dbReference type="Proteomes" id="UP001258945"/>
    </source>
</evidence>
<keyword evidence="4" id="KW-1003">Cell membrane</keyword>
<dbReference type="EMBL" id="JAVVDO010000008">
    <property type="protein sequence ID" value="MDT8330854.1"/>
    <property type="molecule type" value="Genomic_DNA"/>
</dbReference>
<feature type="transmembrane region" description="Helical" evidence="8">
    <location>
        <begin position="245"/>
        <end position="269"/>
    </location>
</feature>
<reference evidence="10 11" key="1">
    <citation type="journal article" date="2019" name="Microb. Pathog.">
        <title>Comparison of VITEK 2, MALDI-TOF MS, 16S rRNA gene sequencing, and whole-genome sequencing for identification of Roseomonas mucosa.</title>
        <authorList>
            <person name="Rudolph W.W."/>
            <person name="Gunzer F."/>
            <person name="Trauth M."/>
            <person name="Bunk B."/>
            <person name="Bigge R."/>
            <person name="Schrottner P."/>
        </authorList>
    </citation>
    <scope>NUCLEOTIDE SEQUENCE [LARGE SCALE GENOMIC DNA]</scope>
    <source>
        <strain evidence="10 11">DSM 103800</strain>
    </source>
</reference>
<keyword evidence="11" id="KW-1185">Reference proteome</keyword>
<dbReference type="PANTHER" id="PTHR42929:SF5">
    <property type="entry name" value="ABC TRANSPORTER PERMEASE PROTEIN"/>
    <property type="match status" value="1"/>
</dbReference>
<evidence type="ECO:0000256" key="6">
    <source>
        <dbReference type="ARBA" id="ARBA00022989"/>
    </source>
</evidence>
<dbReference type="PANTHER" id="PTHR42929">
    <property type="entry name" value="INNER MEMBRANE ABC TRANSPORTER PERMEASE PROTEIN YDCU-RELATED-RELATED"/>
    <property type="match status" value="1"/>
</dbReference>
<dbReference type="PROSITE" id="PS50928">
    <property type="entry name" value="ABC_TM1"/>
    <property type="match status" value="1"/>
</dbReference>
<feature type="transmembrane region" description="Helical" evidence="8">
    <location>
        <begin position="192"/>
        <end position="225"/>
    </location>
</feature>
<name>A0ABU3MEL8_9PROT</name>
<comment type="similarity">
    <text evidence="2">Belongs to the binding-protein-dependent transport system permease family. CysTW subfamily.</text>
</comment>
<evidence type="ECO:0000256" key="4">
    <source>
        <dbReference type="ARBA" id="ARBA00022475"/>
    </source>
</evidence>
<gene>
    <name evidence="10" type="ORF">RQ831_07295</name>
</gene>
<evidence type="ECO:0000256" key="3">
    <source>
        <dbReference type="ARBA" id="ARBA00022448"/>
    </source>
</evidence>
<keyword evidence="6 8" id="KW-1133">Transmembrane helix</keyword>
<protein>
    <submittedName>
        <fullName evidence="10">ABC transporter permease</fullName>
    </submittedName>
</protein>
<dbReference type="InterPro" id="IPR035906">
    <property type="entry name" value="MetI-like_sf"/>
</dbReference>
<dbReference type="Proteomes" id="UP001258945">
    <property type="component" value="Unassembled WGS sequence"/>
</dbReference>
<dbReference type="SUPFAM" id="SSF161098">
    <property type="entry name" value="MetI-like"/>
    <property type="match status" value="1"/>
</dbReference>
<dbReference type="Pfam" id="PF00528">
    <property type="entry name" value="BPD_transp_1"/>
    <property type="match status" value="1"/>
</dbReference>
<evidence type="ECO:0000256" key="7">
    <source>
        <dbReference type="ARBA" id="ARBA00023136"/>
    </source>
</evidence>
<sequence length="282" mass="30365">MKGGAGSRAGLTYQLFLLPALLLLFGVYLLPLSQVLVISVTDPRPGLGNYAQLWNSPAIGRMLLTTARICAVTTLVSLVLGYAVAYVLTQSPARRQRLMLLCVLLPLWVSVLARSFAWMTLLRREGLVNTWLQATGLIAQPLPLMWNEFGVAVGMVHYMLPFAILPMATQMRGISPGLLAAARGLGASRSQVFARVFLPLSLPGVIGAGVLVLIFSLGFYVTPALLGGGRVLMVAEYISLQIQELLRWGTGTMLATTLILVIAALLLALSRLVDLRQLLGAK</sequence>
<evidence type="ECO:0000259" key="9">
    <source>
        <dbReference type="PROSITE" id="PS50928"/>
    </source>
</evidence>
<comment type="subcellular location">
    <subcellularLocation>
        <location evidence="1 8">Cell membrane</location>
        <topology evidence="1 8">Multi-pass membrane protein</topology>
    </subcellularLocation>
</comment>